<sequence>MTWERLQWGSWHSVLPLWHDASPWSAFRWRPTTKPIGTSERHLGFWIWESSREPSLLRKDLDSAVEKAAKQTWRSDVGEAPTRRKVH</sequence>
<comment type="caution">
    <text evidence="1">The sequence shown here is derived from an EMBL/GenBank/DDBJ whole genome shotgun (WGS) entry which is preliminary data.</text>
</comment>
<dbReference type="AlphaFoldDB" id="A0ABD1M4K1"/>
<keyword evidence="2" id="KW-1185">Reference proteome</keyword>
<dbReference type="Proteomes" id="UP001603857">
    <property type="component" value="Unassembled WGS sequence"/>
</dbReference>
<dbReference type="EMBL" id="JBGMDY010000006">
    <property type="protein sequence ID" value="KAL2330709.1"/>
    <property type="molecule type" value="Genomic_DNA"/>
</dbReference>
<protein>
    <submittedName>
        <fullName evidence="1">Uncharacterized protein</fullName>
    </submittedName>
</protein>
<proteinExistence type="predicted"/>
<organism evidence="1 2">
    <name type="scientific">Flemingia macrophylla</name>
    <dbReference type="NCBI Taxonomy" id="520843"/>
    <lineage>
        <taxon>Eukaryota</taxon>
        <taxon>Viridiplantae</taxon>
        <taxon>Streptophyta</taxon>
        <taxon>Embryophyta</taxon>
        <taxon>Tracheophyta</taxon>
        <taxon>Spermatophyta</taxon>
        <taxon>Magnoliopsida</taxon>
        <taxon>eudicotyledons</taxon>
        <taxon>Gunneridae</taxon>
        <taxon>Pentapetalae</taxon>
        <taxon>rosids</taxon>
        <taxon>fabids</taxon>
        <taxon>Fabales</taxon>
        <taxon>Fabaceae</taxon>
        <taxon>Papilionoideae</taxon>
        <taxon>50 kb inversion clade</taxon>
        <taxon>NPAAA clade</taxon>
        <taxon>indigoferoid/millettioid clade</taxon>
        <taxon>Phaseoleae</taxon>
        <taxon>Flemingia</taxon>
    </lineage>
</organism>
<evidence type="ECO:0000313" key="2">
    <source>
        <dbReference type="Proteomes" id="UP001603857"/>
    </source>
</evidence>
<accession>A0ABD1M4K1</accession>
<name>A0ABD1M4K1_9FABA</name>
<evidence type="ECO:0000313" key="1">
    <source>
        <dbReference type="EMBL" id="KAL2330709.1"/>
    </source>
</evidence>
<gene>
    <name evidence="1" type="ORF">Fmac_018290</name>
</gene>
<reference evidence="1 2" key="1">
    <citation type="submission" date="2024-08" db="EMBL/GenBank/DDBJ databases">
        <title>Insights into the chromosomal genome structure of Flemingia macrophylla.</title>
        <authorList>
            <person name="Ding Y."/>
            <person name="Zhao Y."/>
            <person name="Bi W."/>
            <person name="Wu M."/>
            <person name="Zhao G."/>
            <person name="Gong Y."/>
            <person name="Li W."/>
            <person name="Zhang P."/>
        </authorList>
    </citation>
    <scope>NUCLEOTIDE SEQUENCE [LARGE SCALE GENOMIC DNA]</scope>
    <source>
        <strain evidence="1">DYQJB</strain>
        <tissue evidence="1">Leaf</tissue>
    </source>
</reference>